<evidence type="ECO:0000313" key="2">
    <source>
        <dbReference type="Proteomes" id="UP000053766"/>
    </source>
</evidence>
<protein>
    <submittedName>
        <fullName evidence="1">Uncharacterized protein</fullName>
    </submittedName>
</protein>
<organism evidence="1 2">
    <name type="scientific">Dictyocaulus viviparus</name>
    <name type="common">Bovine lungworm</name>
    <dbReference type="NCBI Taxonomy" id="29172"/>
    <lineage>
        <taxon>Eukaryota</taxon>
        <taxon>Metazoa</taxon>
        <taxon>Ecdysozoa</taxon>
        <taxon>Nematoda</taxon>
        <taxon>Chromadorea</taxon>
        <taxon>Rhabditida</taxon>
        <taxon>Rhabditina</taxon>
        <taxon>Rhabditomorpha</taxon>
        <taxon>Strongyloidea</taxon>
        <taxon>Metastrongylidae</taxon>
        <taxon>Dictyocaulus</taxon>
    </lineage>
</organism>
<dbReference type="EMBL" id="KN716260">
    <property type="protein sequence ID" value="KJH48645.1"/>
    <property type="molecule type" value="Genomic_DNA"/>
</dbReference>
<dbReference type="AlphaFoldDB" id="A0A0D8XVV4"/>
<accession>A0A0D8XVV4</accession>
<name>A0A0D8XVV4_DICVI</name>
<dbReference type="Proteomes" id="UP000053766">
    <property type="component" value="Unassembled WGS sequence"/>
</dbReference>
<gene>
    <name evidence="1" type="ORF">DICVIV_05204</name>
</gene>
<proteinExistence type="predicted"/>
<sequence length="82" mass="9600">MKRFTGMAFMFPFHAPVLPMKWDDPIWVQEVFPSMEHAILATIEQKRINQRAKDQMRYINDGSCGLRADDIDEEEEDSGDDH</sequence>
<reference evidence="2" key="2">
    <citation type="journal article" date="2016" name="Sci. Rep.">
        <title>Dictyocaulus viviparus genome, variome and transcriptome elucidate lungworm biology and support future intervention.</title>
        <authorList>
            <person name="McNulty S.N."/>
            <person name="Strube C."/>
            <person name="Rosa B.A."/>
            <person name="Martin J.C."/>
            <person name="Tyagi R."/>
            <person name="Choi Y.J."/>
            <person name="Wang Q."/>
            <person name="Hallsworth Pepin K."/>
            <person name="Zhang X."/>
            <person name="Ozersky P."/>
            <person name="Wilson R.K."/>
            <person name="Sternberg P.W."/>
            <person name="Gasser R.B."/>
            <person name="Mitreva M."/>
        </authorList>
    </citation>
    <scope>NUCLEOTIDE SEQUENCE [LARGE SCALE GENOMIC DNA]</scope>
    <source>
        <strain evidence="2">HannoverDv2000</strain>
    </source>
</reference>
<reference evidence="1 2" key="1">
    <citation type="submission" date="2013-11" db="EMBL/GenBank/DDBJ databases">
        <title>Draft genome of the bovine lungworm Dictyocaulus viviparus.</title>
        <authorList>
            <person name="Mitreva M."/>
        </authorList>
    </citation>
    <scope>NUCLEOTIDE SEQUENCE [LARGE SCALE GENOMIC DNA]</scope>
    <source>
        <strain evidence="1 2">HannoverDv2000</strain>
    </source>
</reference>
<dbReference type="OrthoDB" id="5798239at2759"/>
<keyword evidence="2" id="KW-1185">Reference proteome</keyword>
<evidence type="ECO:0000313" key="1">
    <source>
        <dbReference type="EMBL" id="KJH48645.1"/>
    </source>
</evidence>